<dbReference type="KEGG" id="slt:Slit_2184"/>
<organism evidence="1 2">
    <name type="scientific">Sideroxydans lithotrophicus (strain ES-1)</name>
    <dbReference type="NCBI Taxonomy" id="580332"/>
    <lineage>
        <taxon>Bacteria</taxon>
        <taxon>Pseudomonadati</taxon>
        <taxon>Pseudomonadota</taxon>
        <taxon>Betaproteobacteria</taxon>
        <taxon>Nitrosomonadales</taxon>
        <taxon>Gallionellaceae</taxon>
        <taxon>Sideroxydans</taxon>
    </lineage>
</organism>
<dbReference type="Proteomes" id="UP000001625">
    <property type="component" value="Chromosome"/>
</dbReference>
<name>D5CUM5_SIDLE</name>
<keyword evidence="2" id="KW-1185">Reference proteome</keyword>
<evidence type="ECO:0000313" key="2">
    <source>
        <dbReference type="Proteomes" id="UP000001625"/>
    </source>
</evidence>
<dbReference type="EMBL" id="CP001965">
    <property type="protein sequence ID" value="ADE12412.1"/>
    <property type="molecule type" value="Genomic_DNA"/>
</dbReference>
<evidence type="ECO:0000313" key="1">
    <source>
        <dbReference type="EMBL" id="ADE12412.1"/>
    </source>
</evidence>
<sequence>MSTLKDRFEDVPDNWKVLRLAAGETPDGVKLPVGPVLVPLAVWQARRAELIRREYDHGWPLGVWLGAEESPAAIRHDIDDFTVVGVEPGKSVDRYLNVWQVLENFGYRGAITATPA</sequence>
<gene>
    <name evidence="1" type="ordered locus">Slit_2184</name>
</gene>
<dbReference type="OrthoDB" id="9800421at2"/>
<dbReference type="STRING" id="580332.Slit_2184"/>
<dbReference type="RefSeq" id="WP_013030310.1">
    <property type="nucleotide sequence ID" value="NC_013959.1"/>
</dbReference>
<protein>
    <submittedName>
        <fullName evidence="1">Uncharacterized protein</fullName>
    </submittedName>
</protein>
<proteinExistence type="predicted"/>
<dbReference type="AlphaFoldDB" id="D5CUM5"/>
<reference evidence="1 2" key="1">
    <citation type="submission" date="2010-03" db="EMBL/GenBank/DDBJ databases">
        <title>Complete sequence of Sideroxydans lithotrophicus ES-1.</title>
        <authorList>
            <consortium name="US DOE Joint Genome Institute"/>
            <person name="Lucas S."/>
            <person name="Copeland A."/>
            <person name="Lapidus A."/>
            <person name="Cheng J.-F."/>
            <person name="Bruce D."/>
            <person name="Goodwin L."/>
            <person name="Pitluck S."/>
            <person name="Munk A.C."/>
            <person name="Detter J.C."/>
            <person name="Han C."/>
            <person name="Tapia R."/>
            <person name="Larimer F."/>
            <person name="Land M."/>
            <person name="Hauser L."/>
            <person name="Kyrpides N."/>
            <person name="Ivanova N."/>
            <person name="Emerson D."/>
            <person name="Woyke T."/>
        </authorList>
    </citation>
    <scope>NUCLEOTIDE SEQUENCE [LARGE SCALE GENOMIC DNA]</scope>
    <source>
        <strain evidence="1 2">ES-1</strain>
    </source>
</reference>
<dbReference type="HOGENOM" id="CLU_2095222_0_0_4"/>
<accession>D5CUM5</accession>
<dbReference type="eggNOG" id="COG3749">
    <property type="taxonomic scope" value="Bacteria"/>
</dbReference>